<dbReference type="PANTHER" id="PTHR31377">
    <property type="entry name" value="AGMATINE DEIMINASE-RELATED"/>
    <property type="match status" value="1"/>
</dbReference>
<dbReference type="SUPFAM" id="SSF55909">
    <property type="entry name" value="Pentein"/>
    <property type="match status" value="1"/>
</dbReference>
<organism evidence="2 3">
    <name type="scientific">Saccharothrix ecbatanensis</name>
    <dbReference type="NCBI Taxonomy" id="1105145"/>
    <lineage>
        <taxon>Bacteria</taxon>
        <taxon>Bacillati</taxon>
        <taxon>Actinomycetota</taxon>
        <taxon>Actinomycetes</taxon>
        <taxon>Pseudonocardiales</taxon>
        <taxon>Pseudonocardiaceae</taxon>
        <taxon>Saccharothrix</taxon>
    </lineage>
</organism>
<gene>
    <name evidence="2" type="ORF">F4560_002817</name>
</gene>
<sequence length="333" mass="36765">MAWPASAYTLGSTPEEAETAREAWAAVANAIVAFQPVTILVIEREREHARRLLDPRVEQREARLDDSWMRDIGPTFVLSDEKQPRLGAVDWVFNGWGAQEWASWEADAQVARTVAQLVDAEVIGSELVAEGGGLHTDGQGTFLVTETVMQDPDRNLGWARDRVEARLARAVGARKVIWLPRGLTADYGQFGARGHVDLLATFTEPGRVLVHHQRNDEHPDHEVSRRAIDVLRQATDAECRPLEVRRLPAPRTLRDECGWSDYSYVNHVVCNGAVIVGTFDDPADEEAAEVLAEVYPGREIVPVDARRLFAAGGGAHCITQQQPVLTAGTGERT</sequence>
<evidence type="ECO:0000256" key="1">
    <source>
        <dbReference type="ARBA" id="ARBA00022801"/>
    </source>
</evidence>
<dbReference type="GO" id="GO:0009446">
    <property type="term" value="P:putrescine biosynthetic process"/>
    <property type="evidence" value="ECO:0007669"/>
    <property type="project" value="InterPro"/>
</dbReference>
<dbReference type="Pfam" id="PF04371">
    <property type="entry name" value="PAD_porph"/>
    <property type="match status" value="1"/>
</dbReference>
<name>A0A7W9HJM6_9PSEU</name>
<dbReference type="PANTHER" id="PTHR31377:SF0">
    <property type="entry name" value="AGMATINE DEIMINASE-RELATED"/>
    <property type="match status" value="1"/>
</dbReference>
<dbReference type="Gene3D" id="3.75.10.10">
    <property type="entry name" value="L-arginine/glycine Amidinotransferase, Chain A"/>
    <property type="match status" value="1"/>
</dbReference>
<dbReference type="EMBL" id="JACHMO010000001">
    <property type="protein sequence ID" value="MBB5803049.1"/>
    <property type="molecule type" value="Genomic_DNA"/>
</dbReference>
<proteinExistence type="predicted"/>
<accession>A0A7W9HJM6</accession>
<keyword evidence="1 2" id="KW-0378">Hydrolase</keyword>
<protein>
    <submittedName>
        <fullName evidence="2">Agmatine deiminase</fullName>
        <ecNumber evidence="2">3.5.3.12</ecNumber>
    </submittedName>
</protein>
<dbReference type="AlphaFoldDB" id="A0A7W9HJM6"/>
<evidence type="ECO:0000313" key="2">
    <source>
        <dbReference type="EMBL" id="MBB5803049.1"/>
    </source>
</evidence>
<reference evidence="2 3" key="1">
    <citation type="submission" date="2020-08" db="EMBL/GenBank/DDBJ databases">
        <title>Sequencing the genomes of 1000 actinobacteria strains.</title>
        <authorList>
            <person name="Klenk H.-P."/>
        </authorList>
    </citation>
    <scope>NUCLEOTIDE SEQUENCE [LARGE SCALE GENOMIC DNA]</scope>
    <source>
        <strain evidence="2 3">DSM 45486</strain>
    </source>
</reference>
<comment type="caution">
    <text evidence="2">The sequence shown here is derived from an EMBL/GenBank/DDBJ whole genome shotgun (WGS) entry which is preliminary data.</text>
</comment>
<dbReference type="InterPro" id="IPR007466">
    <property type="entry name" value="Peptidyl-Arg-deiminase_porph"/>
</dbReference>
<dbReference type="GO" id="GO:0004668">
    <property type="term" value="F:protein-arginine deiminase activity"/>
    <property type="evidence" value="ECO:0007669"/>
    <property type="project" value="InterPro"/>
</dbReference>
<keyword evidence="3" id="KW-1185">Reference proteome</keyword>
<dbReference type="Proteomes" id="UP000552097">
    <property type="component" value="Unassembled WGS sequence"/>
</dbReference>
<dbReference type="EC" id="3.5.3.12" evidence="2"/>
<evidence type="ECO:0000313" key="3">
    <source>
        <dbReference type="Proteomes" id="UP000552097"/>
    </source>
</evidence>
<dbReference type="GO" id="GO:0047632">
    <property type="term" value="F:agmatine deiminase activity"/>
    <property type="evidence" value="ECO:0007669"/>
    <property type="project" value="UniProtKB-EC"/>
</dbReference>